<feature type="region of interest" description="Disordered" evidence="1">
    <location>
        <begin position="18"/>
        <end position="69"/>
    </location>
</feature>
<dbReference type="PANTHER" id="PTHR38789:SF1">
    <property type="entry name" value="GLUCOSE-REPRESSIBLE GENE PROTEIN-RELATED"/>
    <property type="match status" value="1"/>
</dbReference>
<feature type="compositionally biased region" description="Basic and acidic residues" evidence="1">
    <location>
        <begin position="48"/>
        <end position="69"/>
    </location>
</feature>
<sequence length="69" mass="7184">MDSIKQGVNYVAETVQQAASGASKETNKQVAKDSNAPIGTRASAAKDALSDKADEKTHEGKASVHKEAI</sequence>
<evidence type="ECO:0000313" key="2">
    <source>
        <dbReference type="EMBL" id="KAF5230669.1"/>
    </source>
</evidence>
<evidence type="ECO:0000256" key="1">
    <source>
        <dbReference type="SAM" id="MobiDB-lite"/>
    </source>
</evidence>
<reference evidence="2 3" key="1">
    <citation type="submission" date="2020-02" db="EMBL/GenBank/DDBJ databases">
        <title>Identification and distribution of gene clusters putatively required for synthesis of sphingolipid metabolism inhibitors in phylogenetically diverse species of the filamentous fungus Fusarium.</title>
        <authorList>
            <person name="Kim H.-S."/>
            <person name="Busman M."/>
            <person name="Brown D.W."/>
            <person name="Divon H."/>
            <person name="Uhlig S."/>
            <person name="Proctor R.H."/>
        </authorList>
    </citation>
    <scope>NUCLEOTIDE SEQUENCE [LARGE SCALE GENOMIC DNA]</scope>
    <source>
        <strain evidence="2 3">NRRL 2903</strain>
    </source>
</reference>
<dbReference type="Pfam" id="PF11034">
    <property type="entry name" value="Grg1"/>
    <property type="match status" value="1"/>
</dbReference>
<dbReference type="AlphaFoldDB" id="A0AAN6BWR6"/>
<proteinExistence type="predicted"/>
<comment type="caution">
    <text evidence="2">The sequence shown here is derived from an EMBL/GenBank/DDBJ whole genome shotgun (WGS) entry which is preliminary data.</text>
</comment>
<accession>A0AAN6BWR6</accession>
<keyword evidence="3" id="KW-1185">Reference proteome</keyword>
<evidence type="ECO:0008006" key="4">
    <source>
        <dbReference type="Google" id="ProtNLM"/>
    </source>
</evidence>
<dbReference type="PANTHER" id="PTHR38789">
    <property type="entry name" value="REPRESSIBLE PROTEIN GRG1, PUTATIVE (AFU_ORTHOLOGUE AFUA_5G14210)-RELATED"/>
    <property type="match status" value="1"/>
</dbReference>
<evidence type="ECO:0000313" key="3">
    <source>
        <dbReference type="Proteomes" id="UP000537989"/>
    </source>
</evidence>
<name>A0AAN6BWR6_FUSAU</name>
<protein>
    <recommendedName>
        <fullName evidence="4">Glucose-repressible protein</fullName>
    </recommendedName>
</protein>
<dbReference type="InterPro" id="IPR020100">
    <property type="entry name" value="Glc-repressible_Grg1"/>
</dbReference>
<organism evidence="2 3">
    <name type="scientific">Fusarium austroamericanum</name>
    <dbReference type="NCBI Taxonomy" id="282268"/>
    <lineage>
        <taxon>Eukaryota</taxon>
        <taxon>Fungi</taxon>
        <taxon>Dikarya</taxon>
        <taxon>Ascomycota</taxon>
        <taxon>Pezizomycotina</taxon>
        <taxon>Sordariomycetes</taxon>
        <taxon>Hypocreomycetidae</taxon>
        <taxon>Hypocreales</taxon>
        <taxon>Nectriaceae</taxon>
        <taxon>Fusarium</taxon>
    </lineage>
</organism>
<dbReference type="EMBL" id="JAAMOD010000339">
    <property type="protein sequence ID" value="KAF5230669.1"/>
    <property type="molecule type" value="Genomic_DNA"/>
</dbReference>
<gene>
    <name evidence="2" type="ORF">FAUST_9699</name>
</gene>
<dbReference type="Proteomes" id="UP000537989">
    <property type="component" value="Unassembled WGS sequence"/>
</dbReference>